<evidence type="ECO:0000256" key="5">
    <source>
        <dbReference type="ARBA" id="ARBA00022692"/>
    </source>
</evidence>
<dbReference type="SUPFAM" id="SSF103473">
    <property type="entry name" value="MFS general substrate transporter"/>
    <property type="match status" value="1"/>
</dbReference>
<dbReference type="InterPro" id="IPR020846">
    <property type="entry name" value="MFS_dom"/>
</dbReference>
<keyword evidence="5 8" id="KW-0812">Transmembrane</keyword>
<evidence type="ECO:0000256" key="7">
    <source>
        <dbReference type="ARBA" id="ARBA00023136"/>
    </source>
</evidence>
<dbReference type="InterPro" id="IPR036259">
    <property type="entry name" value="MFS_trans_sf"/>
</dbReference>
<evidence type="ECO:0000313" key="10">
    <source>
        <dbReference type="EMBL" id="NBD23091.1"/>
    </source>
</evidence>
<proteinExistence type="inferred from homology"/>
<evidence type="ECO:0000259" key="9">
    <source>
        <dbReference type="PROSITE" id="PS50850"/>
    </source>
</evidence>
<dbReference type="PROSITE" id="PS50850">
    <property type="entry name" value="MFS"/>
    <property type="match status" value="1"/>
</dbReference>
<sequence length="474" mass="50698">MLAQANEKPEFSIKSIIAPLLAVMIGMIMVLLDTTIMNVAVPTLQKYFNSPLKTIQWTITGYTLALATVIPLAGWMTDKFGAKRIFLITIALFTIGSVLCAFAQTPEQLVLFRIIQGLGGGMVSPIGMAIAFRLAPPEKKGTVMGVLGVPMLVAPATGPLISGWLIGIASWHWIFLINLPIGIVALLVGIKLLPKVERGKAPALDILGMILGPIAFTMLTYGVSEGGTDWSSQNTLTGLIVGGVALILFIIVELRHKQPLLELRVFKSSDFTRGIIISWALQISMFVSILLLPLYQQGVLGRTPIVSAAIALPISLGALLITPFSGRLADKLGARPLVFTGMSIMSVALLLLSRIDIDTGVIALMFPLFLMGCGMGMSIMTINTHVLKSAPRELISRVTPLTSATQQVVISFAIAAFMGHLTSRIGTRMAEAGAHADRLKISALAFGDTYFIVACVAIFGVLLSLILRKPRTVA</sequence>
<dbReference type="CDD" id="cd17503">
    <property type="entry name" value="MFS_LmrB_MDR_like"/>
    <property type="match status" value="1"/>
</dbReference>
<evidence type="ECO:0000256" key="2">
    <source>
        <dbReference type="ARBA" id="ARBA00008537"/>
    </source>
</evidence>
<dbReference type="PRINTS" id="PR01036">
    <property type="entry name" value="TCRTETB"/>
</dbReference>
<dbReference type="PANTHER" id="PTHR42718">
    <property type="entry name" value="MAJOR FACILITATOR SUPERFAMILY MULTIDRUG TRANSPORTER MFSC"/>
    <property type="match status" value="1"/>
</dbReference>
<feature type="transmembrane region" description="Helical" evidence="8">
    <location>
        <begin position="275"/>
        <end position="293"/>
    </location>
</feature>
<keyword evidence="6 8" id="KW-1133">Transmembrane helix</keyword>
<feature type="transmembrane region" description="Helical" evidence="8">
    <location>
        <begin position="236"/>
        <end position="254"/>
    </location>
</feature>
<dbReference type="InterPro" id="IPR011701">
    <property type="entry name" value="MFS"/>
</dbReference>
<feature type="transmembrane region" description="Helical" evidence="8">
    <location>
        <begin position="305"/>
        <end position="325"/>
    </location>
</feature>
<comment type="caution">
    <text evidence="10">The sequence shown here is derived from an EMBL/GenBank/DDBJ whole genome shotgun (WGS) entry which is preliminary data.</text>
</comment>
<accession>A0ABW9XKK8</accession>
<comment type="subcellular location">
    <subcellularLocation>
        <location evidence="1">Cell membrane</location>
        <topology evidence="1">Multi-pass membrane protein</topology>
    </subcellularLocation>
</comment>
<keyword evidence="7 8" id="KW-0472">Membrane</keyword>
<dbReference type="Gene3D" id="1.20.1250.20">
    <property type="entry name" value="MFS general substrate transporter like domains"/>
    <property type="match status" value="1"/>
</dbReference>
<evidence type="ECO:0000313" key="11">
    <source>
        <dbReference type="Proteomes" id="UP000665561"/>
    </source>
</evidence>
<feature type="transmembrane region" description="Helical" evidence="8">
    <location>
        <begin position="206"/>
        <end position="224"/>
    </location>
</feature>
<dbReference type="Proteomes" id="UP000665561">
    <property type="component" value="Unassembled WGS sequence"/>
</dbReference>
<protein>
    <submittedName>
        <fullName evidence="10">DHA2 family efflux MFS transporter permease subunit</fullName>
    </submittedName>
</protein>
<evidence type="ECO:0000256" key="1">
    <source>
        <dbReference type="ARBA" id="ARBA00004651"/>
    </source>
</evidence>
<feature type="transmembrane region" description="Helical" evidence="8">
    <location>
        <begin position="144"/>
        <end position="167"/>
    </location>
</feature>
<keyword evidence="4" id="KW-1003">Cell membrane</keyword>
<evidence type="ECO:0000256" key="4">
    <source>
        <dbReference type="ARBA" id="ARBA00022475"/>
    </source>
</evidence>
<dbReference type="Gene3D" id="1.20.1720.10">
    <property type="entry name" value="Multidrug resistance protein D"/>
    <property type="match status" value="1"/>
</dbReference>
<feature type="transmembrane region" description="Helical" evidence="8">
    <location>
        <begin position="401"/>
        <end position="421"/>
    </location>
</feature>
<dbReference type="RefSeq" id="WP_161741534.1">
    <property type="nucleotide sequence ID" value="NZ_JAAAMV010000002.1"/>
</dbReference>
<feature type="domain" description="Major facilitator superfamily (MFS) profile" evidence="9">
    <location>
        <begin position="19"/>
        <end position="472"/>
    </location>
</feature>
<dbReference type="InterPro" id="IPR004638">
    <property type="entry name" value="EmrB-like"/>
</dbReference>
<feature type="transmembrane region" description="Helical" evidence="8">
    <location>
        <begin position="337"/>
        <end position="355"/>
    </location>
</feature>
<reference evidence="10 11" key="1">
    <citation type="submission" date="2020-01" db="EMBL/GenBank/DDBJ databases">
        <title>Paenibacillus soybeanensis sp. nov. isolated from the nodules of soybean (Glycine max(L.) Merr).</title>
        <authorList>
            <person name="Wang H."/>
        </authorList>
    </citation>
    <scope>NUCLEOTIDE SEQUENCE [LARGE SCALE GENOMIC DNA]</scope>
    <source>
        <strain evidence="10 11">T1</strain>
    </source>
</reference>
<dbReference type="EMBL" id="JAAAMV010000002">
    <property type="protein sequence ID" value="NBD23091.1"/>
    <property type="molecule type" value="Genomic_DNA"/>
</dbReference>
<feature type="transmembrane region" description="Helical" evidence="8">
    <location>
        <begin position="441"/>
        <end position="467"/>
    </location>
</feature>
<dbReference type="PANTHER" id="PTHR42718:SF9">
    <property type="entry name" value="MAJOR FACILITATOR SUPERFAMILY MULTIDRUG TRANSPORTER MFSC"/>
    <property type="match status" value="1"/>
</dbReference>
<gene>
    <name evidence="10" type="ORF">GT019_04335</name>
</gene>
<name>A0ABW9XKK8_9BACL</name>
<dbReference type="Pfam" id="PF07690">
    <property type="entry name" value="MFS_1"/>
    <property type="match status" value="1"/>
</dbReference>
<comment type="similarity">
    <text evidence="2">Belongs to the major facilitator superfamily. EmrB family.</text>
</comment>
<feature type="transmembrane region" description="Helical" evidence="8">
    <location>
        <begin position="54"/>
        <end position="73"/>
    </location>
</feature>
<feature type="transmembrane region" description="Helical" evidence="8">
    <location>
        <begin position="110"/>
        <end position="132"/>
    </location>
</feature>
<feature type="transmembrane region" description="Helical" evidence="8">
    <location>
        <begin position="361"/>
        <end position="380"/>
    </location>
</feature>
<dbReference type="NCBIfam" id="TIGR00711">
    <property type="entry name" value="efflux_EmrB"/>
    <property type="match status" value="1"/>
</dbReference>
<feature type="transmembrane region" description="Helical" evidence="8">
    <location>
        <begin position="20"/>
        <end position="42"/>
    </location>
</feature>
<evidence type="ECO:0000256" key="6">
    <source>
        <dbReference type="ARBA" id="ARBA00022989"/>
    </source>
</evidence>
<feature type="transmembrane region" description="Helical" evidence="8">
    <location>
        <begin position="85"/>
        <end position="104"/>
    </location>
</feature>
<evidence type="ECO:0000256" key="8">
    <source>
        <dbReference type="SAM" id="Phobius"/>
    </source>
</evidence>
<feature type="transmembrane region" description="Helical" evidence="8">
    <location>
        <begin position="173"/>
        <end position="194"/>
    </location>
</feature>
<organism evidence="10 11">
    <name type="scientific">Paenibacillus glycinis</name>
    <dbReference type="NCBI Taxonomy" id="2697035"/>
    <lineage>
        <taxon>Bacteria</taxon>
        <taxon>Bacillati</taxon>
        <taxon>Bacillota</taxon>
        <taxon>Bacilli</taxon>
        <taxon>Bacillales</taxon>
        <taxon>Paenibacillaceae</taxon>
        <taxon>Paenibacillus</taxon>
    </lineage>
</organism>
<evidence type="ECO:0000256" key="3">
    <source>
        <dbReference type="ARBA" id="ARBA00022448"/>
    </source>
</evidence>
<keyword evidence="3" id="KW-0813">Transport</keyword>
<keyword evidence="11" id="KW-1185">Reference proteome</keyword>